<dbReference type="EMBL" id="JANBVN010000091">
    <property type="protein sequence ID" value="KAJ9145240.1"/>
    <property type="molecule type" value="Genomic_DNA"/>
</dbReference>
<evidence type="ECO:0000256" key="2">
    <source>
        <dbReference type="RuleBase" id="RU003844"/>
    </source>
</evidence>
<protein>
    <submittedName>
        <fullName evidence="3">Oxysterol-binding protein</fullName>
    </submittedName>
</protein>
<evidence type="ECO:0000256" key="1">
    <source>
        <dbReference type="ARBA" id="ARBA00008842"/>
    </source>
</evidence>
<sequence>MSSSGAASSQASGSSWTAFLKSIASFNGDLASLTAPPFILSSTSLTEFSSYWCEHPALFAAPAKEADPKKRALLVLKWFLSTLKQQYASRSEQYGNEKKPLNPFLGELFLGKWEDEAGTTELISEQVSHHPPATAYSITNLPTGVHLEGYNAQKASFSKTINIKQIGHAVLTVPNPSGGEADTYLITLPALHIEGLIFGSPFIELEGATYITSSTGYTAKIDYAGKGWISGKKNSFTATLYPTGREKDVLFSVAGQWTKDFAMHAGPAKHASAATLIDSYDPAKVPASKLVVAPLEQQHPLESRRAWSRVAAAIAKGDLDLVSLEKGKIENAQREMRNREKAEGRAWERRYFSVDPTRPDGVLASLGPIVGVPEHGDADKTGGLWRFDRVKAERAGRELRSLTAEEQAKVARELLGQ</sequence>
<dbReference type="InterPro" id="IPR037239">
    <property type="entry name" value="OSBP_sf"/>
</dbReference>
<dbReference type="InterPro" id="IPR018494">
    <property type="entry name" value="Oxysterol-bd_CS"/>
</dbReference>
<dbReference type="FunFam" id="2.40.160.120:FF:000010">
    <property type="entry name" value="Oxysterol-binding protein homolog 4"/>
    <property type="match status" value="1"/>
</dbReference>
<dbReference type="GO" id="GO:0120009">
    <property type="term" value="P:intermembrane lipid transfer"/>
    <property type="evidence" value="ECO:0007669"/>
    <property type="project" value="UniProtKB-ARBA"/>
</dbReference>
<dbReference type="SUPFAM" id="SSF144000">
    <property type="entry name" value="Oxysterol-binding protein-like"/>
    <property type="match status" value="1"/>
</dbReference>
<reference evidence="3" key="1">
    <citation type="submission" date="2022-07" db="EMBL/GenBank/DDBJ databases">
        <title>Fungi with potential for degradation of polypropylene.</title>
        <authorList>
            <person name="Gostincar C."/>
        </authorList>
    </citation>
    <scope>NUCLEOTIDE SEQUENCE</scope>
    <source>
        <strain evidence="3">EXF-13287</strain>
    </source>
</reference>
<dbReference type="Proteomes" id="UP001174691">
    <property type="component" value="Unassembled WGS sequence"/>
</dbReference>
<keyword evidence="4" id="KW-1185">Reference proteome</keyword>
<organism evidence="3 4">
    <name type="scientific">Coniochaeta hoffmannii</name>
    <dbReference type="NCBI Taxonomy" id="91930"/>
    <lineage>
        <taxon>Eukaryota</taxon>
        <taxon>Fungi</taxon>
        <taxon>Dikarya</taxon>
        <taxon>Ascomycota</taxon>
        <taxon>Pezizomycotina</taxon>
        <taxon>Sordariomycetes</taxon>
        <taxon>Sordariomycetidae</taxon>
        <taxon>Coniochaetales</taxon>
        <taxon>Coniochaetaceae</taxon>
        <taxon>Coniochaeta</taxon>
    </lineage>
</organism>
<dbReference type="FunFam" id="1.10.287.2720:FF:000003">
    <property type="entry name" value="Oxysterol binding protein"/>
    <property type="match status" value="1"/>
</dbReference>
<dbReference type="AlphaFoldDB" id="A0AA38VJ92"/>
<dbReference type="GO" id="GO:0008142">
    <property type="term" value="F:oxysterol binding"/>
    <property type="evidence" value="ECO:0007669"/>
    <property type="project" value="TreeGrafter"/>
</dbReference>
<dbReference type="Gene3D" id="1.10.287.2720">
    <property type="match status" value="1"/>
</dbReference>
<dbReference type="InterPro" id="IPR000648">
    <property type="entry name" value="Oxysterol-bd"/>
</dbReference>
<comment type="similarity">
    <text evidence="1 2">Belongs to the OSBP family.</text>
</comment>
<dbReference type="PANTHER" id="PTHR10972:SF184">
    <property type="entry name" value="OXYSTEROL-BINDING PROTEIN HOMOLOG 4-RELATED"/>
    <property type="match status" value="1"/>
</dbReference>
<dbReference type="Gene3D" id="2.40.160.120">
    <property type="match status" value="1"/>
</dbReference>
<dbReference type="Pfam" id="PF01237">
    <property type="entry name" value="Oxysterol_BP"/>
    <property type="match status" value="1"/>
</dbReference>
<evidence type="ECO:0000313" key="4">
    <source>
        <dbReference type="Proteomes" id="UP001174691"/>
    </source>
</evidence>
<accession>A0AA38VJ92</accession>
<proteinExistence type="inferred from homology"/>
<dbReference type="Gene3D" id="3.30.70.3490">
    <property type="match status" value="1"/>
</dbReference>
<dbReference type="GO" id="GO:0016020">
    <property type="term" value="C:membrane"/>
    <property type="evidence" value="ECO:0007669"/>
    <property type="project" value="TreeGrafter"/>
</dbReference>
<dbReference type="PROSITE" id="PS01013">
    <property type="entry name" value="OSBP"/>
    <property type="match status" value="1"/>
</dbReference>
<evidence type="ECO:0000313" key="3">
    <source>
        <dbReference type="EMBL" id="KAJ9145240.1"/>
    </source>
</evidence>
<dbReference type="Gene3D" id="6.10.250.1430">
    <property type="match status" value="1"/>
</dbReference>
<dbReference type="GO" id="GO:0005829">
    <property type="term" value="C:cytosol"/>
    <property type="evidence" value="ECO:0007669"/>
    <property type="project" value="TreeGrafter"/>
</dbReference>
<name>A0AA38VJ92_9PEZI</name>
<gene>
    <name evidence="3" type="ORF">NKR19_g6129</name>
</gene>
<comment type="caution">
    <text evidence="3">The sequence shown here is derived from an EMBL/GenBank/DDBJ whole genome shotgun (WGS) entry which is preliminary data.</text>
</comment>
<dbReference type="PANTHER" id="PTHR10972">
    <property type="entry name" value="OXYSTEROL-BINDING PROTEIN-RELATED"/>
    <property type="match status" value="1"/>
</dbReference>